<proteinExistence type="predicted"/>
<keyword evidence="3" id="KW-1185">Reference proteome</keyword>
<dbReference type="AlphaFoldDB" id="A0A136Q1I3"/>
<sequence length="54" mass="5861">MTRCSGLALYCKSLAFSEVFAVCSAAAPFSHAVRFAGLVRNPGLFALMGFRNRF</sequence>
<comment type="caution">
    <text evidence="2">The sequence shown here is derived from an EMBL/GenBank/DDBJ whole genome shotgun (WGS) entry which is preliminary data.</text>
</comment>
<evidence type="ECO:0000313" key="3">
    <source>
        <dbReference type="Proteomes" id="UP000070366"/>
    </source>
</evidence>
<evidence type="ECO:0000313" key="2">
    <source>
        <dbReference type="EMBL" id="KXK64542.1"/>
    </source>
</evidence>
<feature type="chain" id="PRO_5007478542" evidence="1">
    <location>
        <begin position="22"/>
        <end position="54"/>
    </location>
</feature>
<dbReference type="Proteomes" id="UP000070366">
    <property type="component" value="Unassembled WGS sequence"/>
</dbReference>
<protein>
    <submittedName>
        <fullName evidence="2">Uncharacterized protein</fullName>
    </submittedName>
</protein>
<dbReference type="EMBL" id="LSZW01000064">
    <property type="protein sequence ID" value="KXK64542.1"/>
    <property type="molecule type" value="Genomic_DNA"/>
</dbReference>
<organism evidence="2 3">
    <name type="scientific">Christensenella minuta</name>
    <dbReference type="NCBI Taxonomy" id="626937"/>
    <lineage>
        <taxon>Bacteria</taxon>
        <taxon>Bacillati</taxon>
        <taxon>Bacillota</taxon>
        <taxon>Clostridia</taxon>
        <taxon>Christensenellales</taxon>
        <taxon>Christensenellaceae</taxon>
        <taxon>Christensenella</taxon>
    </lineage>
</organism>
<feature type="signal peptide" evidence="1">
    <location>
        <begin position="1"/>
        <end position="21"/>
    </location>
</feature>
<reference evidence="2 3" key="1">
    <citation type="submission" date="2016-02" db="EMBL/GenBank/DDBJ databases">
        <authorList>
            <person name="Wen L."/>
            <person name="He K."/>
            <person name="Yang H."/>
        </authorList>
    </citation>
    <scope>NUCLEOTIDE SEQUENCE [LARGE SCALE GENOMIC DNA]</scope>
    <source>
        <strain evidence="2 3">DSM 22607</strain>
    </source>
</reference>
<name>A0A136Q1I3_9FIRM</name>
<keyword evidence="1" id="KW-0732">Signal</keyword>
<accession>A0A136Q1I3</accession>
<evidence type="ECO:0000256" key="1">
    <source>
        <dbReference type="SAM" id="SignalP"/>
    </source>
</evidence>
<dbReference type="STRING" id="626937.HMPREF3293_02621"/>
<gene>
    <name evidence="2" type="ORF">HMPREF3293_02621</name>
</gene>